<dbReference type="SMART" id="SM01152">
    <property type="entry name" value="DUF167"/>
    <property type="match status" value="1"/>
</dbReference>
<dbReference type="Gene3D" id="3.30.1200.10">
    <property type="entry name" value="YggU-like"/>
    <property type="match status" value="1"/>
</dbReference>
<protein>
    <recommendedName>
        <fullName evidence="2">UPF0235 protein ACFQ2F_01000</fullName>
    </recommendedName>
</protein>
<dbReference type="SUPFAM" id="SSF69786">
    <property type="entry name" value="YggU-like"/>
    <property type="match status" value="1"/>
</dbReference>
<evidence type="ECO:0000313" key="3">
    <source>
        <dbReference type="EMBL" id="MFD0985672.1"/>
    </source>
</evidence>
<evidence type="ECO:0000313" key="4">
    <source>
        <dbReference type="Proteomes" id="UP001597102"/>
    </source>
</evidence>
<sequence>MSIRPMPFRRDSEGVLLAVRLTPKSGRDQVEGIEEFDGAPVLKARVRAVPEDGKANSALEKLIAKWIGLPHTNVSVEKGGKSRLKQVRLEGDAETLDVVVRSRVKDLEA</sequence>
<dbReference type="Pfam" id="PF02594">
    <property type="entry name" value="DUF167"/>
    <property type="match status" value="1"/>
</dbReference>
<reference evidence="4" key="1">
    <citation type="journal article" date="2019" name="Int. J. Syst. Evol. Microbiol.">
        <title>The Global Catalogue of Microorganisms (GCM) 10K type strain sequencing project: providing services to taxonomists for standard genome sequencing and annotation.</title>
        <authorList>
            <consortium name="The Broad Institute Genomics Platform"/>
            <consortium name="The Broad Institute Genome Sequencing Center for Infectious Disease"/>
            <person name="Wu L."/>
            <person name="Ma J."/>
        </authorList>
    </citation>
    <scope>NUCLEOTIDE SEQUENCE [LARGE SCALE GENOMIC DNA]</scope>
    <source>
        <strain evidence="4">CCUG 61697</strain>
    </source>
</reference>
<dbReference type="EMBL" id="JBHTJO010000001">
    <property type="protein sequence ID" value="MFD0985672.1"/>
    <property type="molecule type" value="Genomic_DNA"/>
</dbReference>
<dbReference type="Proteomes" id="UP001597102">
    <property type="component" value="Unassembled WGS sequence"/>
</dbReference>
<dbReference type="PANTHER" id="PTHR13420:SF7">
    <property type="entry name" value="UPF0235 PROTEIN C15ORF40"/>
    <property type="match status" value="1"/>
</dbReference>
<evidence type="ECO:0000256" key="2">
    <source>
        <dbReference type="HAMAP-Rule" id="MF_00634"/>
    </source>
</evidence>
<accession>A0ABW3J5H3</accession>
<comment type="similarity">
    <text evidence="1 2">Belongs to the UPF0235 family.</text>
</comment>
<keyword evidence="4" id="KW-1185">Reference proteome</keyword>
<proteinExistence type="inferred from homology"/>
<dbReference type="InterPro" id="IPR003746">
    <property type="entry name" value="DUF167"/>
</dbReference>
<dbReference type="NCBIfam" id="TIGR00251">
    <property type="entry name" value="DUF167 family protein"/>
    <property type="match status" value="1"/>
</dbReference>
<dbReference type="HAMAP" id="MF_00634">
    <property type="entry name" value="UPF0235"/>
    <property type="match status" value="1"/>
</dbReference>
<dbReference type="RefSeq" id="WP_379084386.1">
    <property type="nucleotide sequence ID" value="NZ_JBHTJO010000001.1"/>
</dbReference>
<dbReference type="InterPro" id="IPR036591">
    <property type="entry name" value="YggU-like_sf"/>
</dbReference>
<evidence type="ECO:0000256" key="1">
    <source>
        <dbReference type="ARBA" id="ARBA00010364"/>
    </source>
</evidence>
<comment type="caution">
    <text evidence="3">The sequence shown here is derived from an EMBL/GenBank/DDBJ whole genome shotgun (WGS) entry which is preliminary data.</text>
</comment>
<dbReference type="PANTHER" id="PTHR13420">
    <property type="entry name" value="UPF0235 PROTEIN C15ORF40"/>
    <property type="match status" value="1"/>
</dbReference>
<gene>
    <name evidence="3" type="ORF">ACFQ2F_01000</name>
</gene>
<name>A0ABW3J5H3_9HYPH</name>
<organism evidence="3 4">
    <name type="scientific">Methyloligella solikamskensis</name>
    <dbReference type="NCBI Taxonomy" id="1177756"/>
    <lineage>
        <taxon>Bacteria</taxon>
        <taxon>Pseudomonadati</taxon>
        <taxon>Pseudomonadota</taxon>
        <taxon>Alphaproteobacteria</taxon>
        <taxon>Hyphomicrobiales</taxon>
        <taxon>Hyphomicrobiaceae</taxon>
        <taxon>Methyloligella</taxon>
    </lineage>
</organism>